<reference evidence="1" key="1">
    <citation type="journal article" date="2016" name="Nat. Genet.">
        <title>A high-quality carrot genome assembly provides new insights into carotenoid accumulation and asterid genome evolution.</title>
        <authorList>
            <person name="Iorizzo M."/>
            <person name="Ellison S."/>
            <person name="Senalik D."/>
            <person name="Zeng P."/>
            <person name="Satapoomin P."/>
            <person name="Huang J."/>
            <person name="Bowman M."/>
            <person name="Iovene M."/>
            <person name="Sanseverino W."/>
            <person name="Cavagnaro P."/>
            <person name="Yildiz M."/>
            <person name="Macko-Podgorni A."/>
            <person name="Moranska E."/>
            <person name="Grzebelus E."/>
            <person name="Grzebelus D."/>
            <person name="Ashrafi H."/>
            <person name="Zheng Z."/>
            <person name="Cheng S."/>
            <person name="Spooner D."/>
            <person name="Van Deynze A."/>
            <person name="Simon P."/>
        </authorList>
    </citation>
    <scope>NUCLEOTIDE SEQUENCE</scope>
    <source>
        <tissue evidence="1">Leaf</tissue>
    </source>
</reference>
<sequence>MERSLTWKITIVTQFCLCVALFVALNIGHSIDNIHRSNTIQTNPNDFYFVSVGGGSRASNHQTLLLKLMGKVIKLYNAQFVVNLSELGQDDPFLQNATHHLQSLKVPWYTTSILKGEGEELGYVVKQIKIPDQNVLDVIFYHADFKQDNSTGSGNHRIHRLTNLLKASTSDWRIVVGSQSLEGCDDGPQKSDLYREFLKYGVDAYLSAQSCNGNVQKEGMTHIHNITEMRRGPYFTSINEKRILHSDVGNGFLLHRVGSIEIVTYLVTLKGEVVHQTSLKQGGRHFI</sequence>
<dbReference type="Gene3D" id="3.60.21.10">
    <property type="match status" value="1"/>
</dbReference>
<proteinExistence type="predicted"/>
<dbReference type="Proteomes" id="UP000077755">
    <property type="component" value="Chromosome 4"/>
</dbReference>
<organism evidence="1 2">
    <name type="scientific">Daucus carota subsp. sativus</name>
    <name type="common">Carrot</name>
    <dbReference type="NCBI Taxonomy" id="79200"/>
    <lineage>
        <taxon>Eukaryota</taxon>
        <taxon>Viridiplantae</taxon>
        <taxon>Streptophyta</taxon>
        <taxon>Embryophyta</taxon>
        <taxon>Tracheophyta</taxon>
        <taxon>Spermatophyta</taxon>
        <taxon>Magnoliopsida</taxon>
        <taxon>eudicotyledons</taxon>
        <taxon>Gunneridae</taxon>
        <taxon>Pentapetalae</taxon>
        <taxon>asterids</taxon>
        <taxon>campanulids</taxon>
        <taxon>Apiales</taxon>
        <taxon>Apiaceae</taxon>
        <taxon>Apioideae</taxon>
        <taxon>Scandiceae</taxon>
        <taxon>Daucinae</taxon>
        <taxon>Daucus</taxon>
        <taxon>Daucus sect. Daucus</taxon>
    </lineage>
</organism>
<dbReference type="AlphaFoldDB" id="A0AAF0WVR3"/>
<dbReference type="KEGG" id="dcr:108218957"/>
<dbReference type="SUPFAM" id="SSF56300">
    <property type="entry name" value="Metallo-dependent phosphatases"/>
    <property type="match status" value="1"/>
</dbReference>
<evidence type="ECO:0000313" key="1">
    <source>
        <dbReference type="EMBL" id="WOG96687.1"/>
    </source>
</evidence>
<protein>
    <submittedName>
        <fullName evidence="1">Uncharacterized protein</fullName>
    </submittedName>
</protein>
<reference evidence="1" key="2">
    <citation type="submission" date="2022-03" db="EMBL/GenBank/DDBJ databases">
        <title>Draft title - Genomic analysis of global carrot germplasm unveils the trajectory of domestication and the origin of high carotenoid orange carrot.</title>
        <authorList>
            <person name="Iorizzo M."/>
            <person name="Ellison S."/>
            <person name="Senalik D."/>
            <person name="Macko-Podgorni A."/>
            <person name="Grzebelus D."/>
            <person name="Bostan H."/>
            <person name="Rolling W."/>
            <person name="Curaba J."/>
            <person name="Simon P."/>
        </authorList>
    </citation>
    <scope>NUCLEOTIDE SEQUENCE</scope>
    <source>
        <tissue evidence="1">Leaf</tissue>
    </source>
</reference>
<gene>
    <name evidence="1" type="ORF">DCAR_0416023</name>
</gene>
<name>A0AAF0WVR3_DAUCS</name>
<evidence type="ECO:0000313" key="2">
    <source>
        <dbReference type="Proteomes" id="UP000077755"/>
    </source>
</evidence>
<dbReference type="InterPro" id="IPR029052">
    <property type="entry name" value="Metallo-depent_PP-like"/>
</dbReference>
<keyword evidence="2" id="KW-1185">Reference proteome</keyword>
<dbReference type="EMBL" id="CP093346">
    <property type="protein sequence ID" value="WOG96687.1"/>
    <property type="molecule type" value="Genomic_DNA"/>
</dbReference>
<accession>A0AAF0WVR3</accession>